<feature type="domain" description="BACON" evidence="1">
    <location>
        <begin position="609"/>
        <end position="672"/>
    </location>
</feature>
<dbReference type="InterPro" id="IPR032594">
    <property type="entry name" value="DUF4906"/>
</dbReference>
<gene>
    <name evidence="3" type="ORF">SAMN05444001_101184</name>
</gene>
<evidence type="ECO:0000313" key="3">
    <source>
        <dbReference type="EMBL" id="SEF43608.1"/>
    </source>
</evidence>
<proteinExistence type="predicted"/>
<accession>A0A8G2F3T4</accession>
<evidence type="ECO:0000259" key="1">
    <source>
        <dbReference type="Pfam" id="PF13004"/>
    </source>
</evidence>
<feature type="domain" description="DUF4906" evidence="2">
    <location>
        <begin position="286"/>
        <end position="368"/>
    </location>
</feature>
<feature type="domain" description="BACON" evidence="1">
    <location>
        <begin position="814"/>
        <end position="867"/>
    </location>
</feature>
<sequence length="1120" mass="115916">MIMEKQNTMKQANKVNSDRYADIRKLRVGLSLTCLLLFVLLMFLGACSQTEVEERPTTGGEGKEVDATFRMNVLSSNSPSSRSLLFTGKETKESVDTVFTPSTRATNAMDKTAEDNISNLWVAQYDDTGKLYSQYFESGAFTTNPSGGMEVNLKLKTSAACCIYFIVNAGDLESFITSEAVLKTYTKDFAVSADGLPSGSLGMTGLWTGAITDAGITSSVDMVRQAAKIAFKYTIGNANGFSFTPTSVTLNNVPGKSQFIEPDAQLSSVSYKNYTGIVDNTSATMYWYLPENKAGIVNGANAVSSEKEKVGTGVTNATYIEIQGTAIQDGVTYENVSVKLYPGGDATHMTNTYNNYNVSRNCAYNMTITLTGIDFADKRVTVGKVPDIINPDNLEAAKGSSKDVQVTARPGVQWSFMLPTWLSAMIGSTSAGAGAEITYNGPAKITFTAVSANPSAEERSDNFTIDGKVVTVKQNGSVLAVNNPGQMDAAVNSVSTNAWVNATKGLAIQATISGADWLSFASPLSTEATGANQDLTFKATTSNPSKNTRQATVVVKGGNSISNGSYLALSKNVTVTQAGSTVTGSSVDVAATPVSNASVTFGATPGLTWTASTGTAWIAVGTTSESNTAASNTVTYSTTATNPGSAKRAGTITVTAGGQADSPTGTLTVNQAGSTLAVSGAATIPNTGTQSASSTFTATQGLSWVVSKSNLDWLTLSGTLSGTNNTTGSAQSITYSAPVNPSASVRSGTITVKAGNAVSGTDAGLTKTIAVSQPASSLTVSANVNPLAATSGASGTYTLNGTSGLSFSVANAVSSWLTLTGTTTGTTNGSNQTFTYKTASVNPNSTERSGNVTVTAGNISKAVAIRQSGSTFSVSNTSVDIAATATSGSITVTGTNGLPWTATRKSGSTAISAGTSSSTATGSAQTLKFNTSANTGNERSAVFTIAVTGGNHSKTVTVKQAAGLFNKVTINQALADVYKNKESNLTTYPPFNYDGGASSGTTGSDRNGTSSTATVTKEYSIEIEKTERGSTSNYATAVSYCSGKGSGWRVPTQIELFAMYQNKSKLESISGFAAFISGYYWSSSVYIGIAGIRCRLDFYNGSFSSGNTNNGNCVRCVRDI</sequence>
<dbReference type="Pfam" id="PF13004">
    <property type="entry name" value="BACON"/>
    <property type="match status" value="5"/>
</dbReference>
<keyword evidence="4" id="KW-1185">Reference proteome</keyword>
<dbReference type="Pfam" id="PF16249">
    <property type="entry name" value="DUF4906"/>
    <property type="match status" value="1"/>
</dbReference>
<dbReference type="AlphaFoldDB" id="A0A8G2F3T4"/>
<dbReference type="InterPro" id="IPR013783">
    <property type="entry name" value="Ig-like_fold"/>
</dbReference>
<comment type="caution">
    <text evidence="3">The sequence shown here is derived from an EMBL/GenBank/DDBJ whole genome shotgun (WGS) entry which is preliminary data.</text>
</comment>
<dbReference type="Proteomes" id="UP000236725">
    <property type="component" value="Unassembled WGS sequence"/>
</dbReference>
<evidence type="ECO:0000259" key="2">
    <source>
        <dbReference type="Pfam" id="PF16249"/>
    </source>
</evidence>
<feature type="domain" description="BACON" evidence="1">
    <location>
        <begin position="917"/>
        <end position="961"/>
    </location>
</feature>
<dbReference type="EMBL" id="FNVS01000001">
    <property type="protein sequence ID" value="SEF43608.1"/>
    <property type="molecule type" value="Genomic_DNA"/>
</dbReference>
<protein>
    <submittedName>
        <fullName evidence="3">Binding domain-containing protein, N-terminal</fullName>
    </submittedName>
</protein>
<name>A0A8G2F3T4_9BACT</name>
<feature type="domain" description="BACON" evidence="1">
    <location>
        <begin position="704"/>
        <end position="773"/>
    </location>
</feature>
<dbReference type="InterPro" id="IPR024361">
    <property type="entry name" value="BACON"/>
</dbReference>
<organism evidence="3 4">
    <name type="scientific">Parabacteroides chinchillae</name>
    <dbReference type="NCBI Taxonomy" id="871327"/>
    <lineage>
        <taxon>Bacteria</taxon>
        <taxon>Pseudomonadati</taxon>
        <taxon>Bacteroidota</taxon>
        <taxon>Bacteroidia</taxon>
        <taxon>Bacteroidales</taxon>
        <taxon>Tannerellaceae</taxon>
        <taxon>Parabacteroides</taxon>
    </lineage>
</organism>
<feature type="domain" description="BACON" evidence="1">
    <location>
        <begin position="513"/>
        <end position="578"/>
    </location>
</feature>
<reference evidence="3 4" key="1">
    <citation type="submission" date="2016-10" db="EMBL/GenBank/DDBJ databases">
        <authorList>
            <person name="Varghese N."/>
            <person name="Submissions S."/>
        </authorList>
    </citation>
    <scope>NUCLEOTIDE SEQUENCE [LARGE SCALE GENOMIC DNA]</scope>
    <source>
        <strain evidence="3 4">DSM 29073</strain>
    </source>
</reference>
<dbReference type="Gene3D" id="2.60.40.10">
    <property type="entry name" value="Immunoglobulins"/>
    <property type="match status" value="3"/>
</dbReference>
<evidence type="ECO:0000313" key="4">
    <source>
        <dbReference type="Proteomes" id="UP000236725"/>
    </source>
</evidence>